<name>A0A8T0KD52_PHAAN</name>
<organism evidence="1 2">
    <name type="scientific">Phaseolus angularis</name>
    <name type="common">Azuki bean</name>
    <name type="synonym">Vigna angularis</name>
    <dbReference type="NCBI Taxonomy" id="3914"/>
    <lineage>
        <taxon>Eukaryota</taxon>
        <taxon>Viridiplantae</taxon>
        <taxon>Streptophyta</taxon>
        <taxon>Embryophyta</taxon>
        <taxon>Tracheophyta</taxon>
        <taxon>Spermatophyta</taxon>
        <taxon>Magnoliopsida</taxon>
        <taxon>eudicotyledons</taxon>
        <taxon>Gunneridae</taxon>
        <taxon>Pentapetalae</taxon>
        <taxon>rosids</taxon>
        <taxon>fabids</taxon>
        <taxon>Fabales</taxon>
        <taxon>Fabaceae</taxon>
        <taxon>Papilionoideae</taxon>
        <taxon>50 kb inversion clade</taxon>
        <taxon>NPAAA clade</taxon>
        <taxon>indigoferoid/millettioid clade</taxon>
        <taxon>Phaseoleae</taxon>
        <taxon>Vigna</taxon>
    </lineage>
</organism>
<proteinExistence type="predicted"/>
<dbReference type="EMBL" id="JABFOF010000005">
    <property type="protein sequence ID" value="KAG2397524.1"/>
    <property type="molecule type" value="Genomic_DNA"/>
</dbReference>
<sequence>MDWTVEIGDFPKRALQRPLESTRWASGLAGRVAPARWATGSLGHWFLVAGPLVHFWLGHWCALAGPLIHFWLGHWCALVGPLMHTGSLRYYPILILLQK</sequence>
<gene>
    <name evidence="1" type="ORF">HKW66_Vig0142400</name>
</gene>
<accession>A0A8T0KD52</accession>
<evidence type="ECO:0000313" key="1">
    <source>
        <dbReference type="EMBL" id="KAG2397524.1"/>
    </source>
</evidence>
<comment type="caution">
    <text evidence="1">The sequence shown here is derived from an EMBL/GenBank/DDBJ whole genome shotgun (WGS) entry which is preliminary data.</text>
</comment>
<evidence type="ECO:0000313" key="2">
    <source>
        <dbReference type="Proteomes" id="UP000743370"/>
    </source>
</evidence>
<dbReference type="AlphaFoldDB" id="A0A8T0KD52"/>
<reference evidence="1 2" key="1">
    <citation type="submission" date="2020-05" db="EMBL/GenBank/DDBJ databases">
        <title>Vigna angularis (adzuki bean) Var. LongXiaoDou No. 4 denovo assembly.</title>
        <authorList>
            <person name="Xiang H."/>
        </authorList>
    </citation>
    <scope>NUCLEOTIDE SEQUENCE [LARGE SCALE GENOMIC DNA]</scope>
    <source>
        <tissue evidence="1">Leaf</tissue>
    </source>
</reference>
<dbReference type="Proteomes" id="UP000743370">
    <property type="component" value="Unassembled WGS sequence"/>
</dbReference>
<protein>
    <submittedName>
        <fullName evidence="1">Uncharacterized protein</fullName>
    </submittedName>
</protein>